<evidence type="ECO:0000313" key="1">
    <source>
        <dbReference type="EMBL" id="KAF1751301.1"/>
    </source>
</evidence>
<sequence>MEGHKDAQKGEHQEEKNSMFCVGNDKDGDIEKRCTGMAINDYREEVGQSDMLTMIFEESLWSLLFLNKVLSGNRFENLLLASLLNLTSKKELVKNEVCFLEVEDDIQLAYTSEVFVEKFDVSVNDFQRDQLVVVLFDGTAEV</sequence>
<dbReference type="GeneID" id="78776603"/>
<proteinExistence type="predicted"/>
<dbReference type="EMBL" id="WUAV01000005">
    <property type="protein sequence ID" value="KAF1751301.1"/>
    <property type="molecule type" value="Genomic_DNA"/>
</dbReference>
<gene>
    <name evidence="1" type="ORF">GCK72_017855</name>
</gene>
<dbReference type="KEGG" id="crq:GCK72_017855"/>
<dbReference type="CTD" id="78776603"/>
<dbReference type="RefSeq" id="XP_053581197.1">
    <property type="nucleotide sequence ID" value="XM_053732284.1"/>
</dbReference>
<reference evidence="1 2" key="1">
    <citation type="submission" date="2019-12" db="EMBL/GenBank/DDBJ databases">
        <title>Chromosome-level assembly of the Caenorhabditis remanei genome.</title>
        <authorList>
            <person name="Teterina A.A."/>
            <person name="Willis J.H."/>
            <person name="Phillips P.C."/>
        </authorList>
    </citation>
    <scope>NUCLEOTIDE SEQUENCE [LARGE SCALE GENOMIC DNA]</scope>
    <source>
        <strain evidence="1 2">PX506</strain>
        <tissue evidence="1">Whole organism</tissue>
    </source>
</reference>
<dbReference type="AlphaFoldDB" id="A0A6A5G947"/>
<evidence type="ECO:0000313" key="2">
    <source>
        <dbReference type="Proteomes" id="UP000483820"/>
    </source>
</evidence>
<dbReference type="Proteomes" id="UP000483820">
    <property type="component" value="Chromosome V"/>
</dbReference>
<comment type="caution">
    <text evidence="1">The sequence shown here is derived from an EMBL/GenBank/DDBJ whole genome shotgun (WGS) entry which is preliminary data.</text>
</comment>
<accession>A0A6A5G947</accession>
<protein>
    <submittedName>
        <fullName evidence="1">Uncharacterized protein</fullName>
    </submittedName>
</protein>
<name>A0A6A5G947_CAERE</name>
<organism evidence="1 2">
    <name type="scientific">Caenorhabditis remanei</name>
    <name type="common">Caenorhabditis vulgaris</name>
    <dbReference type="NCBI Taxonomy" id="31234"/>
    <lineage>
        <taxon>Eukaryota</taxon>
        <taxon>Metazoa</taxon>
        <taxon>Ecdysozoa</taxon>
        <taxon>Nematoda</taxon>
        <taxon>Chromadorea</taxon>
        <taxon>Rhabditida</taxon>
        <taxon>Rhabditina</taxon>
        <taxon>Rhabditomorpha</taxon>
        <taxon>Rhabditoidea</taxon>
        <taxon>Rhabditidae</taxon>
        <taxon>Peloderinae</taxon>
        <taxon>Caenorhabditis</taxon>
    </lineage>
</organism>